<dbReference type="Proteomes" id="UP001233999">
    <property type="component" value="Unassembled WGS sequence"/>
</dbReference>
<dbReference type="PANTHER" id="PTHR20875">
    <property type="entry name" value="EF-HAND CALCIUM-BINDING DOMAIN-CONTAINING PROTEIN 6-RELATED"/>
    <property type="match status" value="1"/>
</dbReference>
<dbReference type="InterPro" id="IPR002048">
    <property type="entry name" value="EF_hand_dom"/>
</dbReference>
<dbReference type="Gene3D" id="1.10.238.10">
    <property type="entry name" value="EF-hand"/>
    <property type="match status" value="3"/>
</dbReference>
<reference evidence="2" key="1">
    <citation type="journal article" date="2023" name="IScience">
        <title>Live-bearing cockroach genome reveals convergent evolutionary mechanisms linked to viviparity in insects and beyond.</title>
        <authorList>
            <person name="Fouks B."/>
            <person name="Harrison M.C."/>
            <person name="Mikhailova A.A."/>
            <person name="Marchal E."/>
            <person name="English S."/>
            <person name="Carruthers M."/>
            <person name="Jennings E.C."/>
            <person name="Chiamaka E.L."/>
            <person name="Frigard R.A."/>
            <person name="Pippel M."/>
            <person name="Attardo G.M."/>
            <person name="Benoit J.B."/>
            <person name="Bornberg-Bauer E."/>
            <person name="Tobe S.S."/>
        </authorList>
    </citation>
    <scope>NUCLEOTIDE SEQUENCE</scope>
    <source>
        <strain evidence="2">Stay&amp;Tobe</strain>
    </source>
</reference>
<gene>
    <name evidence="2" type="ORF">L9F63_004969</name>
</gene>
<reference evidence="2" key="2">
    <citation type="submission" date="2023-05" db="EMBL/GenBank/DDBJ databases">
        <authorList>
            <person name="Fouks B."/>
        </authorList>
    </citation>
    <scope>NUCLEOTIDE SEQUENCE</scope>
    <source>
        <strain evidence="2">Stay&amp;Tobe</strain>
        <tissue evidence="2">Testes</tissue>
    </source>
</reference>
<dbReference type="EMBL" id="JASPKZ010008859">
    <property type="protein sequence ID" value="KAJ9578819.1"/>
    <property type="molecule type" value="Genomic_DNA"/>
</dbReference>
<dbReference type="AlphaFoldDB" id="A0AAD8E6Q6"/>
<proteinExistence type="predicted"/>
<evidence type="ECO:0000259" key="1">
    <source>
        <dbReference type="PROSITE" id="PS50222"/>
    </source>
</evidence>
<feature type="domain" description="EF-hand" evidence="1">
    <location>
        <begin position="392"/>
        <end position="427"/>
    </location>
</feature>
<dbReference type="PROSITE" id="PS50222">
    <property type="entry name" value="EF_HAND_2"/>
    <property type="match status" value="2"/>
</dbReference>
<sequence>MHSSIADENNGSGFIAENSESKFVTVLNGPLKDICGLSETEISELTDYFRVSDGRILYTQLCEVIHDSVPDFSKNPPLVTGLEWEDPFQVNTLSVLEERRLQLLLSKIAALVNLRKLILRPYFQDYELISKNTGTVTVGHFARVLSYLGIMVSPDDFHLIVKKFMKDSYTINYVAFVAYIDRITKNMDEKMYLDLGGDVLSQWPGRAISAELPKLPRPEIGKIRAASVFGLQTVFHPALNAPAERESLERVMRRIQQYVFCNRIRTEQFFKDFDHSNCGRLTIMQFRRGLDIMGLAGVGKLWLSEPELHMLVCMYRDPSDPDRVCYTTFQDDVDQVFTTKELEKTPGFVVVSPPAEVLEIPRKGGEQWHEVKTDLRDLCENTLTTIRKKAEFRRMRLRPVFNDYDKHNNGHVSRSQFRQCLVANGFLLSDQELYALEQRYNDDMGFNYFWFIREAEPKKFEEPLYMGYVENIKKLNVEPVPPPPKNKETDIVEILAKIKGKVVRERVRVIEFMQHFDRHNQNVISRQDFIRGLDVCRFNLTPVEFNTIAEVFASPLRPNCVDYRRFCETVEEAMTQACLERAPLITPLQHLPSSDCDRNFLDFEERHHVSMALQKIAAKPETNLISLFQDYDKTNCGTIPKVQFLKALSVRGLAQILSSRELDVLQKCFAFERGMRDEMDYRAFCRCLELIAVTAYRRPC</sequence>
<name>A0AAD8E6Q6_DIPPU</name>
<accession>A0AAD8E6Q6</accession>
<evidence type="ECO:0000313" key="3">
    <source>
        <dbReference type="Proteomes" id="UP001233999"/>
    </source>
</evidence>
<keyword evidence="3" id="KW-1185">Reference proteome</keyword>
<dbReference type="PANTHER" id="PTHR20875:SF0">
    <property type="entry name" value="GH12158P"/>
    <property type="match status" value="1"/>
</dbReference>
<feature type="domain" description="EF-hand" evidence="1">
    <location>
        <begin position="619"/>
        <end position="654"/>
    </location>
</feature>
<comment type="caution">
    <text evidence="2">The sequence shown here is derived from an EMBL/GenBank/DDBJ whole genome shotgun (WGS) entry which is preliminary data.</text>
</comment>
<dbReference type="InterPro" id="IPR011992">
    <property type="entry name" value="EF-hand-dom_pair"/>
</dbReference>
<protein>
    <recommendedName>
        <fullName evidence="1">EF-hand domain-containing protein</fullName>
    </recommendedName>
</protein>
<dbReference type="SUPFAM" id="SSF47473">
    <property type="entry name" value="EF-hand"/>
    <property type="match status" value="3"/>
</dbReference>
<organism evidence="2 3">
    <name type="scientific">Diploptera punctata</name>
    <name type="common">Pacific beetle cockroach</name>
    <dbReference type="NCBI Taxonomy" id="6984"/>
    <lineage>
        <taxon>Eukaryota</taxon>
        <taxon>Metazoa</taxon>
        <taxon>Ecdysozoa</taxon>
        <taxon>Arthropoda</taxon>
        <taxon>Hexapoda</taxon>
        <taxon>Insecta</taxon>
        <taxon>Pterygota</taxon>
        <taxon>Neoptera</taxon>
        <taxon>Polyneoptera</taxon>
        <taxon>Dictyoptera</taxon>
        <taxon>Blattodea</taxon>
        <taxon>Blaberoidea</taxon>
        <taxon>Blaberidae</taxon>
        <taxon>Diplopterinae</taxon>
        <taxon>Diploptera</taxon>
    </lineage>
</organism>
<dbReference type="InterPro" id="IPR052603">
    <property type="entry name" value="EFCB6"/>
</dbReference>
<evidence type="ECO:0000313" key="2">
    <source>
        <dbReference type="EMBL" id="KAJ9578819.1"/>
    </source>
</evidence>
<dbReference type="GO" id="GO:0005509">
    <property type="term" value="F:calcium ion binding"/>
    <property type="evidence" value="ECO:0007669"/>
    <property type="project" value="InterPro"/>
</dbReference>